<protein>
    <submittedName>
        <fullName evidence="6">LysR family transcriptional regulator</fullName>
    </submittedName>
</protein>
<dbReference type="GO" id="GO:0003700">
    <property type="term" value="F:DNA-binding transcription factor activity"/>
    <property type="evidence" value="ECO:0007669"/>
    <property type="project" value="InterPro"/>
</dbReference>
<dbReference type="EMBL" id="CYGY02000001">
    <property type="protein sequence ID" value="SIT34921.1"/>
    <property type="molecule type" value="Genomic_DNA"/>
</dbReference>
<evidence type="ECO:0000259" key="5">
    <source>
        <dbReference type="PROSITE" id="PS50931"/>
    </source>
</evidence>
<evidence type="ECO:0000256" key="4">
    <source>
        <dbReference type="ARBA" id="ARBA00023163"/>
    </source>
</evidence>
<comment type="similarity">
    <text evidence="1">Belongs to the LysR transcriptional regulatory family.</text>
</comment>
<dbReference type="GO" id="GO:0003677">
    <property type="term" value="F:DNA binding"/>
    <property type="evidence" value="ECO:0007669"/>
    <property type="project" value="UniProtKB-KW"/>
</dbReference>
<keyword evidence="7" id="KW-1185">Reference proteome</keyword>
<keyword evidence="2" id="KW-0805">Transcription regulation</keyword>
<dbReference type="PANTHER" id="PTHR30579:SF7">
    <property type="entry name" value="HTH-TYPE TRANSCRIPTIONAL REGULATOR LRHA-RELATED"/>
    <property type="match status" value="1"/>
</dbReference>
<dbReference type="InterPro" id="IPR050176">
    <property type="entry name" value="LTTR"/>
</dbReference>
<dbReference type="InterPro" id="IPR036388">
    <property type="entry name" value="WH-like_DNA-bd_sf"/>
</dbReference>
<evidence type="ECO:0000256" key="2">
    <source>
        <dbReference type="ARBA" id="ARBA00023015"/>
    </source>
</evidence>
<gene>
    <name evidence="6" type="primary">lysR</name>
    <name evidence="6" type="ORF">BN2476_10006</name>
</gene>
<dbReference type="AlphaFoldDB" id="A0A1N7RIH8"/>
<dbReference type="Gene3D" id="3.40.190.10">
    <property type="entry name" value="Periplasmic binding protein-like II"/>
    <property type="match status" value="2"/>
</dbReference>
<dbReference type="PROSITE" id="PS50931">
    <property type="entry name" value="HTH_LYSR"/>
    <property type="match status" value="1"/>
</dbReference>
<dbReference type="Gene3D" id="1.10.10.10">
    <property type="entry name" value="Winged helix-like DNA-binding domain superfamily/Winged helix DNA-binding domain"/>
    <property type="match status" value="1"/>
</dbReference>
<dbReference type="InterPro" id="IPR005119">
    <property type="entry name" value="LysR_subst-bd"/>
</dbReference>
<feature type="domain" description="HTH lysR-type" evidence="5">
    <location>
        <begin position="3"/>
        <end position="60"/>
    </location>
</feature>
<dbReference type="Proteomes" id="UP000195569">
    <property type="component" value="Unassembled WGS sequence"/>
</dbReference>
<reference evidence="6" key="1">
    <citation type="submission" date="2016-12" db="EMBL/GenBank/DDBJ databases">
        <authorList>
            <person name="Moulin L."/>
        </authorList>
    </citation>
    <scope>NUCLEOTIDE SEQUENCE [LARGE SCALE GENOMIC DNA]</scope>
    <source>
        <strain evidence="6">STM 7183</strain>
    </source>
</reference>
<dbReference type="FunFam" id="1.10.10.10:FF:000001">
    <property type="entry name" value="LysR family transcriptional regulator"/>
    <property type="match status" value="1"/>
</dbReference>
<evidence type="ECO:0000313" key="7">
    <source>
        <dbReference type="Proteomes" id="UP000195569"/>
    </source>
</evidence>
<organism evidence="6 7">
    <name type="scientific">Paraburkholderia piptadeniae</name>
    <dbReference type="NCBI Taxonomy" id="1701573"/>
    <lineage>
        <taxon>Bacteria</taxon>
        <taxon>Pseudomonadati</taxon>
        <taxon>Pseudomonadota</taxon>
        <taxon>Betaproteobacteria</taxon>
        <taxon>Burkholderiales</taxon>
        <taxon>Burkholderiaceae</taxon>
        <taxon>Paraburkholderia</taxon>
    </lineage>
</organism>
<sequence>MTLDLDLLRAFVAVAESGSFTAAAHVVGRSQSAVSQKVLRLEDALNVRVFERTSRSLKLTHEGERVLAAGRRLLAQYDAFIRELQEPPQPTRLRLGVSENLVQSQLPLILARFGQRFPSVQLDLTAGSSQDLIDGHEAGLLDVVFARRKREGSPHRGRVIWREPLVWLAAKSYRSDPTRPAPLIMMPPPCAYREVMTETLDAARREWSVACTASNLLGVQAAVVGGLGVTALGKSFLQNGMKILPTSAQWPALPASEVAVIGEDPAKQFIVEPLVSMFVEVLTAGSSMTLDTEVESE</sequence>
<proteinExistence type="inferred from homology"/>
<dbReference type="SUPFAM" id="SSF53850">
    <property type="entry name" value="Periplasmic binding protein-like II"/>
    <property type="match status" value="1"/>
</dbReference>
<keyword evidence="3" id="KW-0238">DNA-binding</keyword>
<accession>A0A1N7RIH8</accession>
<dbReference type="PANTHER" id="PTHR30579">
    <property type="entry name" value="TRANSCRIPTIONAL REGULATOR"/>
    <property type="match status" value="1"/>
</dbReference>
<evidence type="ECO:0000313" key="6">
    <source>
        <dbReference type="EMBL" id="SIT34921.1"/>
    </source>
</evidence>
<name>A0A1N7RIH8_9BURK</name>
<comment type="caution">
    <text evidence="6">The sequence shown here is derived from an EMBL/GenBank/DDBJ whole genome shotgun (WGS) entry which is preliminary data.</text>
</comment>
<dbReference type="Pfam" id="PF00126">
    <property type="entry name" value="HTH_1"/>
    <property type="match status" value="1"/>
</dbReference>
<dbReference type="RefSeq" id="WP_087732170.1">
    <property type="nucleotide sequence ID" value="NZ_CYGY02000001.1"/>
</dbReference>
<dbReference type="Pfam" id="PF03466">
    <property type="entry name" value="LysR_substrate"/>
    <property type="match status" value="1"/>
</dbReference>
<dbReference type="OrthoDB" id="6555293at2"/>
<dbReference type="InterPro" id="IPR036390">
    <property type="entry name" value="WH_DNA-bd_sf"/>
</dbReference>
<evidence type="ECO:0000256" key="1">
    <source>
        <dbReference type="ARBA" id="ARBA00009437"/>
    </source>
</evidence>
<evidence type="ECO:0000256" key="3">
    <source>
        <dbReference type="ARBA" id="ARBA00023125"/>
    </source>
</evidence>
<dbReference type="PRINTS" id="PR00039">
    <property type="entry name" value="HTHLYSR"/>
</dbReference>
<keyword evidence="4" id="KW-0804">Transcription</keyword>
<dbReference type="SUPFAM" id="SSF46785">
    <property type="entry name" value="Winged helix' DNA-binding domain"/>
    <property type="match status" value="1"/>
</dbReference>
<dbReference type="InterPro" id="IPR000847">
    <property type="entry name" value="LysR_HTH_N"/>
</dbReference>